<evidence type="ECO:0000313" key="3">
    <source>
        <dbReference type="Proteomes" id="UP000281955"/>
    </source>
</evidence>
<evidence type="ECO:0000313" key="2">
    <source>
        <dbReference type="EMBL" id="RKS72595.1"/>
    </source>
</evidence>
<gene>
    <name evidence="2" type="ORF">CLV35_2842</name>
</gene>
<dbReference type="AlphaFoldDB" id="A0A420XMU6"/>
<evidence type="ECO:0000256" key="1">
    <source>
        <dbReference type="SAM" id="Phobius"/>
    </source>
</evidence>
<reference evidence="2 3" key="1">
    <citation type="submission" date="2018-10" db="EMBL/GenBank/DDBJ databases">
        <title>Genomic Encyclopedia of Archaeal and Bacterial Type Strains, Phase II (KMG-II): from individual species to whole genera.</title>
        <authorList>
            <person name="Goeker M."/>
        </authorList>
    </citation>
    <scope>NUCLEOTIDE SEQUENCE [LARGE SCALE GENOMIC DNA]</scope>
    <source>
        <strain evidence="2 3">RP-AC37</strain>
    </source>
</reference>
<sequence>MLAACVALEGAALVVLGLLVLASVVAGGGGNVGLFLSLVLLFGLYGGVLLLAARAMLHRRRWARSLGILSQLIALLMAPTVLGAGVWAAGVPMLVVAAVALVLVLLPQVGGRLDDGARP</sequence>
<dbReference type="Proteomes" id="UP000281955">
    <property type="component" value="Unassembled WGS sequence"/>
</dbReference>
<accession>A0A420XMU6</accession>
<comment type="caution">
    <text evidence="2">The sequence shown here is derived from an EMBL/GenBank/DDBJ whole genome shotgun (WGS) entry which is preliminary data.</text>
</comment>
<organism evidence="2 3">
    <name type="scientific">Motilibacter peucedani</name>
    <dbReference type="NCBI Taxonomy" id="598650"/>
    <lineage>
        <taxon>Bacteria</taxon>
        <taxon>Bacillati</taxon>
        <taxon>Actinomycetota</taxon>
        <taxon>Actinomycetes</taxon>
        <taxon>Motilibacterales</taxon>
        <taxon>Motilibacteraceae</taxon>
        <taxon>Motilibacter</taxon>
    </lineage>
</organism>
<proteinExistence type="predicted"/>
<feature type="transmembrane region" description="Helical" evidence="1">
    <location>
        <begin position="32"/>
        <end position="53"/>
    </location>
</feature>
<dbReference type="EMBL" id="RBWV01000013">
    <property type="protein sequence ID" value="RKS72595.1"/>
    <property type="molecule type" value="Genomic_DNA"/>
</dbReference>
<keyword evidence="1" id="KW-1133">Transmembrane helix</keyword>
<keyword evidence="1" id="KW-0472">Membrane</keyword>
<feature type="transmembrane region" description="Helical" evidence="1">
    <location>
        <begin position="65"/>
        <end position="87"/>
    </location>
</feature>
<protein>
    <submittedName>
        <fullName evidence="2">Uncharacterized protein</fullName>
    </submittedName>
</protein>
<keyword evidence="3" id="KW-1185">Reference proteome</keyword>
<keyword evidence="1" id="KW-0812">Transmembrane</keyword>
<dbReference type="InParanoid" id="A0A420XMU6"/>
<name>A0A420XMU6_9ACTN</name>
<feature type="transmembrane region" description="Helical" evidence="1">
    <location>
        <begin position="93"/>
        <end position="113"/>
    </location>
</feature>